<evidence type="ECO:0000256" key="4">
    <source>
        <dbReference type="SAM" id="SignalP"/>
    </source>
</evidence>
<evidence type="ECO:0000256" key="3">
    <source>
        <dbReference type="ARBA" id="ARBA00023002"/>
    </source>
</evidence>
<dbReference type="PANTHER" id="PTHR32303:SF10">
    <property type="entry name" value="OUTER MEMBRANE PROTEIN ASSEMBLY FACTOR BAMB"/>
    <property type="match status" value="1"/>
</dbReference>
<reference evidence="6 7" key="1">
    <citation type="submission" date="2016-12" db="EMBL/GenBank/DDBJ databases">
        <title>The draft genome sequence of Actinophytocola sp. 11-183.</title>
        <authorList>
            <person name="Wang W."/>
            <person name="Yuan L."/>
        </authorList>
    </citation>
    <scope>NUCLEOTIDE SEQUENCE [LARGE SCALE GENOMIC DNA]</scope>
    <source>
        <strain evidence="6 7">11-183</strain>
    </source>
</reference>
<comment type="similarity">
    <text evidence="2">Belongs to the bacterial PQQ dehydrogenase family.</text>
</comment>
<dbReference type="STRING" id="1912961.BU204_25375"/>
<dbReference type="RefSeq" id="WP_075128260.1">
    <property type="nucleotide sequence ID" value="NZ_MSIE01000049.1"/>
</dbReference>
<organism evidence="6 7">
    <name type="scientific">Actinophytocola xanthii</name>
    <dbReference type="NCBI Taxonomy" id="1912961"/>
    <lineage>
        <taxon>Bacteria</taxon>
        <taxon>Bacillati</taxon>
        <taxon>Actinomycetota</taxon>
        <taxon>Actinomycetes</taxon>
        <taxon>Pseudonocardiales</taxon>
        <taxon>Pseudonocardiaceae</taxon>
    </lineage>
</organism>
<sequence length="520" mass="54918">MRAVRLTFALIAVAVVGAVQGAPVAAQGDADWSMGGYDHANTRWNPVERTLSTTTVPDLDTRWTQSTQGDVSATPAVVDGAVYFPDWGGYFSKVDAQTGALIWQRSIPDYVGIAEAVSRSSPTVVGDTVYIGTQRGARLLAIDTANGDLRWSTTMDEHPSAILTQSPMVYDGVLYQGVSSDEEVAAINPDYDCCTFRGSMTAVDAATGDILWRTYTTPESPEDPATNGRYSGNAIWSSTPAIDPDTGTLYITTGNNYTVPNDVEDCQENGGTPSECSPGNHLNSIVAMDAATGDIRWTAGEDAFDTWNGGCIIGPPPNNCPPIPGPDHDFADGAHLLTVTGADGQQRKLVGAGQKSGIYWMVDATTGEIVWSAALAPGSEVGGIQWGTATDGERVYLVETNFGREEYELPDGTVIDYSSIAALDAATGEVVWHVGEPHQGLAQGAVSVANGVLYAGSLAGYMYAIDAATGQVLWETRGEGSSNSGPAIVDGSVYWGNGYERAGIGTRSRTFYAFSLPDRQ</sequence>
<dbReference type="Gene3D" id="2.130.10.10">
    <property type="entry name" value="YVTN repeat-like/Quinoprotein amine dehydrogenase"/>
    <property type="match status" value="1"/>
</dbReference>
<dbReference type="InterPro" id="IPR011047">
    <property type="entry name" value="Quinoprotein_ADH-like_sf"/>
</dbReference>
<evidence type="ECO:0000259" key="5">
    <source>
        <dbReference type="Pfam" id="PF13360"/>
    </source>
</evidence>
<dbReference type="InterPro" id="IPR018391">
    <property type="entry name" value="PQQ_b-propeller_rpt"/>
</dbReference>
<feature type="domain" description="Pyrrolo-quinoline quinone repeat" evidence="5">
    <location>
        <begin position="418"/>
        <end position="494"/>
    </location>
</feature>
<keyword evidence="4" id="KW-0732">Signal</keyword>
<comment type="cofactor">
    <cofactor evidence="1">
        <name>pyrroloquinoline quinone</name>
        <dbReference type="ChEBI" id="CHEBI:58442"/>
    </cofactor>
</comment>
<name>A0A1Q8CK89_9PSEU</name>
<evidence type="ECO:0000313" key="7">
    <source>
        <dbReference type="Proteomes" id="UP000185596"/>
    </source>
</evidence>
<dbReference type="Pfam" id="PF13360">
    <property type="entry name" value="PQQ_2"/>
    <property type="match status" value="2"/>
</dbReference>
<dbReference type="InterPro" id="IPR002372">
    <property type="entry name" value="PQQ_rpt_dom"/>
</dbReference>
<feature type="chain" id="PRO_5012909280" description="Pyrrolo-quinoline quinone repeat domain-containing protein" evidence="4">
    <location>
        <begin position="22"/>
        <end position="520"/>
    </location>
</feature>
<accession>A0A1Q8CK89</accession>
<protein>
    <recommendedName>
        <fullName evidence="5">Pyrrolo-quinoline quinone repeat domain-containing protein</fullName>
    </recommendedName>
</protein>
<dbReference type="OrthoDB" id="256225at2"/>
<gene>
    <name evidence="6" type="ORF">BU204_25375</name>
</gene>
<evidence type="ECO:0000313" key="6">
    <source>
        <dbReference type="EMBL" id="OLF14743.1"/>
    </source>
</evidence>
<dbReference type="EMBL" id="MSIE01000049">
    <property type="protein sequence ID" value="OLF14743.1"/>
    <property type="molecule type" value="Genomic_DNA"/>
</dbReference>
<evidence type="ECO:0000256" key="2">
    <source>
        <dbReference type="ARBA" id="ARBA00008156"/>
    </source>
</evidence>
<proteinExistence type="inferred from homology"/>
<dbReference type="AlphaFoldDB" id="A0A1Q8CK89"/>
<dbReference type="GO" id="GO:0016491">
    <property type="term" value="F:oxidoreductase activity"/>
    <property type="evidence" value="ECO:0007669"/>
    <property type="project" value="UniProtKB-KW"/>
</dbReference>
<dbReference type="InterPro" id="IPR015943">
    <property type="entry name" value="WD40/YVTN_repeat-like_dom_sf"/>
</dbReference>
<keyword evidence="7" id="KW-1185">Reference proteome</keyword>
<dbReference type="Proteomes" id="UP000185596">
    <property type="component" value="Unassembled WGS sequence"/>
</dbReference>
<dbReference type="PANTHER" id="PTHR32303">
    <property type="entry name" value="QUINOPROTEIN ALCOHOL DEHYDROGENASE (CYTOCHROME C)"/>
    <property type="match status" value="1"/>
</dbReference>
<keyword evidence="3" id="KW-0560">Oxidoreductase</keyword>
<evidence type="ECO:0000256" key="1">
    <source>
        <dbReference type="ARBA" id="ARBA00001931"/>
    </source>
</evidence>
<dbReference type="Gene3D" id="2.140.10.10">
    <property type="entry name" value="Quinoprotein alcohol dehydrogenase-like superfamily"/>
    <property type="match status" value="1"/>
</dbReference>
<comment type="caution">
    <text evidence="6">The sequence shown here is derived from an EMBL/GenBank/DDBJ whole genome shotgun (WGS) entry which is preliminary data.</text>
</comment>
<dbReference type="SUPFAM" id="SSF50998">
    <property type="entry name" value="Quinoprotein alcohol dehydrogenase-like"/>
    <property type="match status" value="2"/>
</dbReference>
<dbReference type="SMART" id="SM00564">
    <property type="entry name" value="PQQ"/>
    <property type="match status" value="6"/>
</dbReference>
<feature type="signal peptide" evidence="4">
    <location>
        <begin position="1"/>
        <end position="21"/>
    </location>
</feature>
<feature type="domain" description="Pyrrolo-quinoline quinone repeat" evidence="5">
    <location>
        <begin position="61"/>
        <end position="229"/>
    </location>
</feature>